<organism evidence="1 2">
    <name type="scientific">Piloderma croceum (strain F 1598)</name>
    <dbReference type="NCBI Taxonomy" id="765440"/>
    <lineage>
        <taxon>Eukaryota</taxon>
        <taxon>Fungi</taxon>
        <taxon>Dikarya</taxon>
        <taxon>Basidiomycota</taxon>
        <taxon>Agaricomycotina</taxon>
        <taxon>Agaricomycetes</taxon>
        <taxon>Agaricomycetidae</taxon>
        <taxon>Atheliales</taxon>
        <taxon>Atheliaceae</taxon>
        <taxon>Piloderma</taxon>
    </lineage>
</organism>
<name>A0A0C3AE71_PILCF</name>
<dbReference type="EMBL" id="KN833165">
    <property type="protein sequence ID" value="KIM72083.1"/>
    <property type="molecule type" value="Genomic_DNA"/>
</dbReference>
<keyword evidence="2" id="KW-1185">Reference proteome</keyword>
<sequence>IHMDHSIFTRATKPFKPECVAEILRLVEIGADISSEERQAVEALIQDFTDVYALLVNEVMHIPGATHHLEIPEDAKFNTKIRQRPMSPPQTAYFSKALDVMLEAGVCAPIAAKDVKCVSPITLAAKAH</sequence>
<dbReference type="HOGENOM" id="CLU_119163_0_1_1"/>
<gene>
    <name evidence="1" type="ORF">PILCRDRAFT_27970</name>
</gene>
<evidence type="ECO:0000313" key="1">
    <source>
        <dbReference type="EMBL" id="KIM72083.1"/>
    </source>
</evidence>
<feature type="non-terminal residue" evidence="1">
    <location>
        <position position="128"/>
    </location>
</feature>
<proteinExistence type="predicted"/>
<feature type="non-terminal residue" evidence="1">
    <location>
        <position position="1"/>
    </location>
</feature>
<protein>
    <submittedName>
        <fullName evidence="1">Uncharacterized protein</fullName>
    </submittedName>
</protein>
<dbReference type="OrthoDB" id="3363652at2759"/>
<reference evidence="2" key="2">
    <citation type="submission" date="2015-01" db="EMBL/GenBank/DDBJ databases">
        <title>Evolutionary Origins and Diversification of the Mycorrhizal Mutualists.</title>
        <authorList>
            <consortium name="DOE Joint Genome Institute"/>
            <consortium name="Mycorrhizal Genomics Consortium"/>
            <person name="Kohler A."/>
            <person name="Kuo A."/>
            <person name="Nagy L.G."/>
            <person name="Floudas D."/>
            <person name="Copeland A."/>
            <person name="Barry K.W."/>
            <person name="Cichocki N."/>
            <person name="Veneault-Fourrey C."/>
            <person name="LaButti K."/>
            <person name="Lindquist E.A."/>
            <person name="Lipzen A."/>
            <person name="Lundell T."/>
            <person name="Morin E."/>
            <person name="Murat C."/>
            <person name="Riley R."/>
            <person name="Ohm R."/>
            <person name="Sun H."/>
            <person name="Tunlid A."/>
            <person name="Henrissat B."/>
            <person name="Grigoriev I.V."/>
            <person name="Hibbett D.S."/>
            <person name="Martin F."/>
        </authorList>
    </citation>
    <scope>NUCLEOTIDE SEQUENCE [LARGE SCALE GENOMIC DNA]</scope>
    <source>
        <strain evidence="2">F 1598</strain>
    </source>
</reference>
<dbReference type="STRING" id="765440.A0A0C3AE71"/>
<dbReference type="Proteomes" id="UP000054166">
    <property type="component" value="Unassembled WGS sequence"/>
</dbReference>
<dbReference type="AlphaFoldDB" id="A0A0C3AE71"/>
<dbReference type="InParanoid" id="A0A0C3AE71"/>
<reference evidence="1 2" key="1">
    <citation type="submission" date="2014-04" db="EMBL/GenBank/DDBJ databases">
        <authorList>
            <consortium name="DOE Joint Genome Institute"/>
            <person name="Kuo A."/>
            <person name="Tarkka M."/>
            <person name="Buscot F."/>
            <person name="Kohler A."/>
            <person name="Nagy L.G."/>
            <person name="Floudas D."/>
            <person name="Copeland A."/>
            <person name="Barry K.W."/>
            <person name="Cichocki N."/>
            <person name="Veneault-Fourrey C."/>
            <person name="LaButti K."/>
            <person name="Lindquist E.A."/>
            <person name="Lipzen A."/>
            <person name="Lundell T."/>
            <person name="Morin E."/>
            <person name="Murat C."/>
            <person name="Sun H."/>
            <person name="Tunlid A."/>
            <person name="Henrissat B."/>
            <person name="Grigoriev I.V."/>
            <person name="Hibbett D.S."/>
            <person name="Martin F."/>
            <person name="Nordberg H.P."/>
            <person name="Cantor M.N."/>
            <person name="Hua S.X."/>
        </authorList>
    </citation>
    <scope>NUCLEOTIDE SEQUENCE [LARGE SCALE GENOMIC DNA]</scope>
    <source>
        <strain evidence="1 2">F 1598</strain>
    </source>
</reference>
<evidence type="ECO:0000313" key="2">
    <source>
        <dbReference type="Proteomes" id="UP000054166"/>
    </source>
</evidence>
<accession>A0A0C3AE71</accession>